<dbReference type="CDD" id="cd04190">
    <property type="entry name" value="Chitin_synth_C"/>
    <property type="match status" value="1"/>
</dbReference>
<feature type="transmembrane region" description="Helical" evidence="15">
    <location>
        <begin position="1464"/>
        <end position="1482"/>
    </location>
</feature>
<feature type="compositionally biased region" description="Acidic residues" evidence="14">
    <location>
        <begin position="87"/>
        <end position="97"/>
    </location>
</feature>
<dbReference type="EC" id="2.4.1.16" evidence="2"/>
<evidence type="ECO:0000256" key="4">
    <source>
        <dbReference type="ARBA" id="ARBA00022676"/>
    </source>
</evidence>
<keyword evidence="4" id="KW-0328">Glycosyltransferase</keyword>
<feature type="transmembrane region" description="Helical" evidence="15">
    <location>
        <begin position="1122"/>
        <end position="1147"/>
    </location>
</feature>
<feature type="compositionally biased region" description="Polar residues" evidence="14">
    <location>
        <begin position="1659"/>
        <end position="1668"/>
    </location>
</feature>
<evidence type="ECO:0000256" key="7">
    <source>
        <dbReference type="ARBA" id="ARBA00022989"/>
    </source>
</evidence>
<dbReference type="GO" id="GO:0004100">
    <property type="term" value="F:chitin synthase activity"/>
    <property type="evidence" value="ECO:0007669"/>
    <property type="project" value="UniProtKB-EC"/>
</dbReference>
<reference evidence="17" key="1">
    <citation type="submission" date="2022-12" db="EMBL/GenBank/DDBJ databases">
        <title>Genome assemblies of Blomia tropicalis.</title>
        <authorList>
            <person name="Cui Y."/>
        </authorList>
    </citation>
    <scope>NUCLEOTIDE SEQUENCE</scope>
    <source>
        <tissue evidence="17">Adult mites</tissue>
    </source>
</reference>
<feature type="transmembrane region" description="Helical" evidence="15">
    <location>
        <begin position="1247"/>
        <end position="1265"/>
    </location>
</feature>
<name>A0A9Q0RLK6_BLOTA</name>
<evidence type="ECO:0000256" key="14">
    <source>
        <dbReference type="SAM" id="MobiDB-lite"/>
    </source>
</evidence>
<feature type="compositionally biased region" description="Polar residues" evidence="14">
    <location>
        <begin position="1734"/>
        <end position="1754"/>
    </location>
</feature>
<sequence length="1754" mass="201139">MISSNDQNDQIDPFQSTNSLNLNTNIDYKQHESPSSAPILNGKECELLNQQPFASKPGYHRLRSVSFKKPQIAVPKSEGYRNLAYQADDDEEEMENNNEERETNIDSSHTDSFYTNKTSSTYQPVSDIDQAWPTTSEPPDKKIESVGEEDTNKSWDRFETLPPPDEDETVDSKWVKISIQWLKISAYIVTFTGLLLASVLSKSITLLMTSMTKVNHSISICNDKTYIFHKPLEHDKIYKVQYSGNSVERVAWLWCLYFSIVAPYVFAWLRSIRICYFKTATLCSWRTMLVVFIIESLHCVGLSLMLFIILPGMDTTKGTMMMNSACTIPSFLRLLIVKRPSNKTESGITFALATNQIIAWLSFLIQIISLIVWTIIGYQERDEFPRYYLIPISLILVSIEWWENYIAPKRMHRWLAFLEDVRKDLEENKSRYFVSCFTMLWKVILIFGLMMINELTINEGETAKMMFTNFTDGFHSETVPVLRVKNDGQLLDNDKHVLYVENTWWPLITLIIHIIVTYLGYAFAKFTCKVCIQEISFAIPVCITVPVTVSLLWALKNLSIQDKCQLTQSFAPFQYIFWNLGTLNSLGSFQYNTSFEDSYSWLNILVSVTWFLCLISQITCTLHIWKETSERLASTELLFVNPMYNSTMIDQSLALNRRSIKVVYSGEHDENDKERKTSKIDIEMYKAEAHELSNMDHKLNHNNITHHNPLYRSFDSRKKSVTDSEFGDTKFDDTEEGMGYWEEEWAKICAQQGFEEDSIDAKPNPKEDETIRIYVCATMWHEDKNEMLQMLKAVMRLDKDQWARRKAREEFPDEDSQYYEMEVNIFFDDAYEQGKSADEDDRVINRFVEQLIDVMNEAANHVLEMNVFIEFPTIVPTPYGGKLIWKLPGENRLIAHIKDKNLIRHRKRWSQCMYMYYLLGYRLAARQDLSEQRKRKIANNTFVLALDGDINFQPDAVHMVVDLMKKNSKLGAACGRIHPIGGGPVVWYQKFEYAVGHWLQKATEHVFGCVLCSPGCFSLFRARAVMDKSVMNKYTTKPTEALHFVQYDQGEDRWLCTLMLQRGWRIEYCAASDSYTHAPEGFGEFYTQRRRWAPSTMANIMDLLGDYKQTVACNPNISLLYIFYQAFLMVGTVLSPGNIFLMVISAMNTAMNFDSQTSLLCNIVPVLLFTFVCLYFKDNDIKINLAMILSLIYALLMLAVLVGTGIDMYQQGPLSPNALFFSMMMGSFVVAAIIHPQEFSCLIPLPIYMLLIPSMYMLLTIYSVTNMHVVSWGTREVKSKLSAKELAAQKEEEEARAAEAAASAAKKSLFSQYVDISKYGSGKNGLFTCMCCSGSQHDSSATINEINSSINDVKTVVNQIQSQALLPGMSSNTLKTVKEADNESDNDNSTKDSNNNDSKVTADSNKPRWVLSNKRLNTFNVKKVHERELVFWRKMIEKYLYPLDEDLNEKKRIQTELEELRNRMVFAFGFINIIFILFVYMFQMHKDIFGINIPVGISGYNRTYDEEEGKWNIEPILATTKMDPIGLCLVLFFGSILVTQLIGMFIHRFGTLAHLLAYTKIEIFTRKQENLAGSEWVKKLIHLSAANGRGKSTNAGEETPPDMGSVRNQQRSQIRLEDVVNKQFENFEKDDSQLKKMSSLMRKNTVHAMSRRGHRRRQASFNSADSDTQISLTSGISLGHTNRPLAANNTYGGSRPVSNVFDANTSNLPMQGSINQLARDRVRPTNPPPAIPLTDTTVHSPKNPNSKWSETSRL</sequence>
<evidence type="ECO:0000256" key="8">
    <source>
        <dbReference type="ARBA" id="ARBA00023054"/>
    </source>
</evidence>
<feature type="compositionally biased region" description="Basic residues" evidence="14">
    <location>
        <begin position="1649"/>
        <end position="1658"/>
    </location>
</feature>
<proteinExistence type="inferred from homology"/>
<evidence type="ECO:0000256" key="13">
    <source>
        <dbReference type="SAM" id="Coils"/>
    </source>
</evidence>
<dbReference type="EMBL" id="JAPWDV010000003">
    <property type="protein sequence ID" value="KAJ6217451.1"/>
    <property type="molecule type" value="Genomic_DNA"/>
</dbReference>
<evidence type="ECO:0000259" key="16">
    <source>
        <dbReference type="Pfam" id="PF23000"/>
    </source>
</evidence>
<keyword evidence="18" id="KW-1185">Reference proteome</keyword>
<keyword evidence="8 13" id="KW-0175">Coiled coil</keyword>
<feature type="compositionally biased region" description="Polar residues" evidence="14">
    <location>
        <begin position="110"/>
        <end position="124"/>
    </location>
</feature>
<feature type="domain" description="Chitin synthase chs-1/2 N-terminal putative transporter" evidence="16">
    <location>
        <begin position="172"/>
        <end position="443"/>
    </location>
</feature>
<feature type="transmembrane region" description="Helical" evidence="15">
    <location>
        <begin position="1159"/>
        <end position="1177"/>
    </location>
</feature>
<feature type="region of interest" description="Disordered" evidence="14">
    <location>
        <begin position="1378"/>
        <end position="1404"/>
    </location>
</feature>
<keyword evidence="9 15" id="KW-0472">Membrane</keyword>
<feature type="region of interest" description="Disordered" evidence="14">
    <location>
        <begin position="1588"/>
        <end position="1611"/>
    </location>
</feature>
<protein>
    <recommendedName>
        <fullName evidence="2">chitin synthase</fullName>
        <ecNumber evidence="2">2.4.1.16</ecNumber>
    </recommendedName>
</protein>
<keyword evidence="7 15" id="KW-1133">Transmembrane helix</keyword>
<dbReference type="GO" id="GO:0006031">
    <property type="term" value="P:chitin biosynthetic process"/>
    <property type="evidence" value="ECO:0007669"/>
    <property type="project" value="TreeGrafter"/>
</dbReference>
<evidence type="ECO:0000313" key="18">
    <source>
        <dbReference type="Proteomes" id="UP001142055"/>
    </source>
</evidence>
<keyword evidence="3" id="KW-1003">Cell membrane</keyword>
<dbReference type="InterPro" id="IPR004835">
    <property type="entry name" value="Chitin_synth"/>
</dbReference>
<keyword evidence="5" id="KW-0808">Transferase</keyword>
<dbReference type="SUPFAM" id="SSF53448">
    <property type="entry name" value="Nucleotide-diphospho-sugar transferases"/>
    <property type="match status" value="1"/>
</dbReference>
<feature type="transmembrane region" description="Helical" evidence="15">
    <location>
        <begin position="357"/>
        <end position="376"/>
    </location>
</feature>
<feature type="transmembrane region" description="Helical" evidence="15">
    <location>
        <begin position="604"/>
        <end position="625"/>
    </location>
</feature>
<feature type="region of interest" description="Disordered" evidence="14">
    <location>
        <begin position="1"/>
        <end position="39"/>
    </location>
</feature>
<feature type="transmembrane region" description="Helical" evidence="15">
    <location>
        <begin position="289"/>
        <end position="313"/>
    </location>
</feature>
<gene>
    <name evidence="17" type="ORF">RDWZM_008608</name>
</gene>
<feature type="compositionally biased region" description="Basic and acidic residues" evidence="14">
    <location>
        <begin position="138"/>
        <end position="159"/>
    </location>
</feature>
<feature type="region of interest" description="Disordered" evidence="14">
    <location>
        <begin position="1646"/>
        <end position="1668"/>
    </location>
</feature>
<dbReference type="OMA" id="QRGWRIE"/>
<evidence type="ECO:0000256" key="2">
    <source>
        <dbReference type="ARBA" id="ARBA00012543"/>
    </source>
</evidence>
<feature type="transmembrane region" description="Helical" evidence="15">
    <location>
        <begin position="1183"/>
        <end position="1206"/>
    </location>
</feature>
<comment type="similarity">
    <text evidence="11">Belongs to the chitin synthase family. Class IV subfamily.</text>
</comment>
<feature type="transmembrane region" description="Helical" evidence="15">
    <location>
        <begin position="388"/>
        <end position="407"/>
    </location>
</feature>
<feature type="coiled-coil region" evidence="13">
    <location>
        <begin position="1281"/>
        <end position="1308"/>
    </location>
</feature>
<feature type="compositionally biased region" description="Polar residues" evidence="14">
    <location>
        <begin position="1"/>
        <end position="38"/>
    </location>
</feature>
<keyword evidence="6 15" id="KW-0812">Transmembrane</keyword>
<feature type="transmembrane region" description="Helical" evidence="15">
    <location>
        <begin position="504"/>
        <end position="523"/>
    </location>
</feature>
<feature type="transmembrane region" description="Helical" evidence="15">
    <location>
        <begin position="432"/>
        <end position="452"/>
    </location>
</feature>
<feature type="transmembrane region" description="Helical" evidence="15">
    <location>
        <begin position="535"/>
        <end position="555"/>
    </location>
</feature>
<evidence type="ECO:0000256" key="1">
    <source>
        <dbReference type="ARBA" id="ARBA00004651"/>
    </source>
</evidence>
<dbReference type="GO" id="GO:0005886">
    <property type="term" value="C:plasma membrane"/>
    <property type="evidence" value="ECO:0007669"/>
    <property type="project" value="UniProtKB-SubCell"/>
</dbReference>
<dbReference type="InterPro" id="IPR055120">
    <property type="entry name" value="Chs-1/2_IV_N"/>
</dbReference>
<feature type="transmembrane region" description="Helical" evidence="15">
    <location>
        <begin position="319"/>
        <end position="336"/>
    </location>
</feature>
<dbReference type="PANTHER" id="PTHR22914">
    <property type="entry name" value="CHITIN SYNTHASE"/>
    <property type="match status" value="1"/>
</dbReference>
<evidence type="ECO:0000256" key="11">
    <source>
        <dbReference type="ARBA" id="ARBA00046329"/>
    </source>
</evidence>
<comment type="subcellular location">
    <subcellularLocation>
        <location evidence="1">Cell membrane</location>
        <topology evidence="1">Multi-pass membrane protein</topology>
    </subcellularLocation>
</comment>
<keyword evidence="10" id="KW-0325">Glycoprotein</keyword>
<feature type="transmembrane region" description="Helical" evidence="15">
    <location>
        <begin position="251"/>
        <end position="269"/>
    </location>
</feature>
<comment type="catalytic activity">
    <reaction evidence="12">
        <text>[(1-&gt;4)-N-acetyl-beta-D-glucosaminyl](n) + UDP-N-acetyl-alpha-D-glucosamine = [(1-&gt;4)-N-acetyl-beta-D-glucosaminyl](n+1) + UDP + H(+)</text>
        <dbReference type="Rhea" id="RHEA:16637"/>
        <dbReference type="Rhea" id="RHEA-COMP:9593"/>
        <dbReference type="Rhea" id="RHEA-COMP:9595"/>
        <dbReference type="ChEBI" id="CHEBI:15378"/>
        <dbReference type="ChEBI" id="CHEBI:17029"/>
        <dbReference type="ChEBI" id="CHEBI:57705"/>
        <dbReference type="ChEBI" id="CHEBI:58223"/>
        <dbReference type="EC" id="2.4.1.16"/>
    </reaction>
</comment>
<feature type="region of interest" description="Disordered" evidence="14">
    <location>
        <begin position="86"/>
        <end position="169"/>
    </location>
</feature>
<dbReference type="Pfam" id="PF23000">
    <property type="entry name" value="ChitinSynthase_IV_N"/>
    <property type="match status" value="1"/>
</dbReference>
<feature type="transmembrane region" description="Helical" evidence="15">
    <location>
        <begin position="575"/>
        <end position="592"/>
    </location>
</feature>
<feature type="region of interest" description="Disordered" evidence="14">
    <location>
        <begin position="1716"/>
        <end position="1754"/>
    </location>
</feature>
<evidence type="ECO:0000256" key="10">
    <source>
        <dbReference type="ARBA" id="ARBA00023180"/>
    </source>
</evidence>
<evidence type="ECO:0000256" key="6">
    <source>
        <dbReference type="ARBA" id="ARBA00022692"/>
    </source>
</evidence>
<evidence type="ECO:0000256" key="15">
    <source>
        <dbReference type="SAM" id="Phobius"/>
    </source>
</evidence>
<dbReference type="Proteomes" id="UP001142055">
    <property type="component" value="Chromosome 3"/>
</dbReference>
<dbReference type="InterPro" id="IPR029044">
    <property type="entry name" value="Nucleotide-diphossugar_trans"/>
</dbReference>
<feature type="transmembrane region" description="Helical" evidence="15">
    <location>
        <begin position="1218"/>
        <end position="1235"/>
    </location>
</feature>
<dbReference type="Pfam" id="PF03142">
    <property type="entry name" value="Chitin_synth_2"/>
    <property type="match status" value="1"/>
</dbReference>
<evidence type="ECO:0000256" key="5">
    <source>
        <dbReference type="ARBA" id="ARBA00022679"/>
    </source>
</evidence>
<feature type="transmembrane region" description="Helical" evidence="15">
    <location>
        <begin position="1524"/>
        <end position="1546"/>
    </location>
</feature>
<evidence type="ECO:0000256" key="9">
    <source>
        <dbReference type="ARBA" id="ARBA00023136"/>
    </source>
</evidence>
<accession>A0A9Q0RLK6</accession>
<dbReference type="Gene3D" id="3.90.550.10">
    <property type="entry name" value="Spore Coat Polysaccharide Biosynthesis Protein SpsA, Chain A"/>
    <property type="match status" value="1"/>
</dbReference>
<evidence type="ECO:0000256" key="3">
    <source>
        <dbReference type="ARBA" id="ARBA00022475"/>
    </source>
</evidence>
<comment type="caution">
    <text evidence="17">The sequence shown here is derived from an EMBL/GenBank/DDBJ whole genome shotgun (WGS) entry which is preliminary data.</text>
</comment>
<dbReference type="FunFam" id="3.90.550.10:FF:000139">
    <property type="entry name" value="Chitin synthase 8"/>
    <property type="match status" value="1"/>
</dbReference>
<organism evidence="17 18">
    <name type="scientific">Blomia tropicalis</name>
    <name type="common">Mite</name>
    <dbReference type="NCBI Taxonomy" id="40697"/>
    <lineage>
        <taxon>Eukaryota</taxon>
        <taxon>Metazoa</taxon>
        <taxon>Ecdysozoa</taxon>
        <taxon>Arthropoda</taxon>
        <taxon>Chelicerata</taxon>
        <taxon>Arachnida</taxon>
        <taxon>Acari</taxon>
        <taxon>Acariformes</taxon>
        <taxon>Sarcoptiformes</taxon>
        <taxon>Astigmata</taxon>
        <taxon>Glycyphagoidea</taxon>
        <taxon>Echimyopodidae</taxon>
        <taxon>Blomia</taxon>
    </lineage>
</organism>
<evidence type="ECO:0000256" key="12">
    <source>
        <dbReference type="ARBA" id="ARBA00048014"/>
    </source>
</evidence>
<feature type="transmembrane region" description="Helical" evidence="15">
    <location>
        <begin position="181"/>
        <end position="201"/>
    </location>
</feature>
<evidence type="ECO:0000313" key="17">
    <source>
        <dbReference type="EMBL" id="KAJ6217451.1"/>
    </source>
</evidence>
<dbReference type="PANTHER" id="PTHR22914:SF42">
    <property type="entry name" value="CHITIN SYNTHASE"/>
    <property type="match status" value="1"/>
</dbReference>